<name>A0AAV8WL99_9CUCU</name>
<dbReference type="InterPro" id="IPR036188">
    <property type="entry name" value="FAD/NAD-bd_sf"/>
</dbReference>
<feature type="domain" description="Amine oxidase" evidence="2">
    <location>
        <begin position="562"/>
        <end position="851"/>
    </location>
</feature>
<dbReference type="SUPFAM" id="SSF51905">
    <property type="entry name" value="FAD/NAD(P)-binding domain"/>
    <property type="match status" value="2"/>
</dbReference>
<dbReference type="EMBL" id="JANEYF010005702">
    <property type="protein sequence ID" value="KAJ8927284.1"/>
    <property type="molecule type" value="Genomic_DNA"/>
</dbReference>
<feature type="domain" description="Amine oxidase" evidence="2">
    <location>
        <begin position="421"/>
        <end position="502"/>
    </location>
</feature>
<evidence type="ECO:0000313" key="4">
    <source>
        <dbReference type="Proteomes" id="UP001162156"/>
    </source>
</evidence>
<reference evidence="3" key="1">
    <citation type="journal article" date="2023" name="Insect Mol. Biol.">
        <title>Genome sequencing provides insights into the evolution of gene families encoding plant cell wall-degrading enzymes in longhorned beetles.</title>
        <authorList>
            <person name="Shin N.R."/>
            <person name="Okamura Y."/>
            <person name="Kirsch R."/>
            <person name="Pauchet Y."/>
        </authorList>
    </citation>
    <scope>NUCLEOTIDE SEQUENCE</scope>
    <source>
        <strain evidence="3">RBIC_L_NR</strain>
    </source>
</reference>
<dbReference type="InterPro" id="IPR002937">
    <property type="entry name" value="Amino_oxidase"/>
</dbReference>
<accession>A0AAV8WL99</accession>
<dbReference type="Gene3D" id="3.90.660.10">
    <property type="match status" value="2"/>
</dbReference>
<feature type="signal peptide" evidence="1">
    <location>
        <begin position="1"/>
        <end position="19"/>
    </location>
</feature>
<evidence type="ECO:0000256" key="1">
    <source>
        <dbReference type="SAM" id="SignalP"/>
    </source>
</evidence>
<dbReference type="Proteomes" id="UP001162156">
    <property type="component" value="Unassembled WGS sequence"/>
</dbReference>
<dbReference type="Pfam" id="PF01593">
    <property type="entry name" value="Amino_oxidase"/>
    <property type="match status" value="4"/>
</dbReference>
<evidence type="ECO:0000313" key="3">
    <source>
        <dbReference type="EMBL" id="KAJ8927284.1"/>
    </source>
</evidence>
<dbReference type="SUPFAM" id="SSF54373">
    <property type="entry name" value="FAD-linked reductases, C-terminal domain"/>
    <property type="match status" value="2"/>
</dbReference>
<feature type="domain" description="Amine oxidase" evidence="2">
    <location>
        <begin position="34"/>
        <end position="113"/>
    </location>
</feature>
<dbReference type="Gene3D" id="3.50.50.60">
    <property type="entry name" value="FAD/NAD(P)-binding domain"/>
    <property type="match status" value="2"/>
</dbReference>
<dbReference type="PRINTS" id="PR00420">
    <property type="entry name" value="RNGMNOXGNASE"/>
</dbReference>
<feature type="chain" id="PRO_5043956251" description="Amine oxidase domain-containing protein" evidence="1">
    <location>
        <begin position="20"/>
        <end position="858"/>
    </location>
</feature>
<dbReference type="AlphaFoldDB" id="A0AAV8WL99"/>
<protein>
    <recommendedName>
        <fullName evidence="2">Amine oxidase domain-containing protein</fullName>
    </recommendedName>
</protein>
<dbReference type="InterPro" id="IPR050281">
    <property type="entry name" value="Flavin_monoamine_oxidase"/>
</dbReference>
<comment type="caution">
    <text evidence="3">The sequence shown here is derived from an EMBL/GenBank/DDBJ whole genome shotgun (WGS) entry which is preliminary data.</text>
</comment>
<dbReference type="PANTHER" id="PTHR10742:SF398">
    <property type="entry name" value="AMINE OXIDASE DOMAIN-CONTAINING PROTEIN-RELATED"/>
    <property type="match status" value="1"/>
</dbReference>
<proteinExistence type="predicted"/>
<dbReference type="PANTHER" id="PTHR10742">
    <property type="entry name" value="FLAVIN MONOAMINE OXIDASE"/>
    <property type="match status" value="1"/>
</dbReference>
<dbReference type="GO" id="GO:0046592">
    <property type="term" value="F:polyamine oxidase activity"/>
    <property type="evidence" value="ECO:0007669"/>
    <property type="project" value="TreeGrafter"/>
</dbReference>
<organism evidence="3 4">
    <name type="scientific">Rhamnusium bicolor</name>
    <dbReference type="NCBI Taxonomy" id="1586634"/>
    <lineage>
        <taxon>Eukaryota</taxon>
        <taxon>Metazoa</taxon>
        <taxon>Ecdysozoa</taxon>
        <taxon>Arthropoda</taxon>
        <taxon>Hexapoda</taxon>
        <taxon>Insecta</taxon>
        <taxon>Pterygota</taxon>
        <taxon>Neoptera</taxon>
        <taxon>Endopterygota</taxon>
        <taxon>Coleoptera</taxon>
        <taxon>Polyphaga</taxon>
        <taxon>Cucujiformia</taxon>
        <taxon>Chrysomeloidea</taxon>
        <taxon>Cerambycidae</taxon>
        <taxon>Lepturinae</taxon>
        <taxon>Rhagiini</taxon>
        <taxon>Rhamnusium</taxon>
    </lineage>
</organism>
<evidence type="ECO:0000259" key="2">
    <source>
        <dbReference type="Pfam" id="PF01593"/>
    </source>
</evidence>
<sequence>MSFSLLYLISSSFFLSIYCLEESPSILVIGSGPSGIAAASKLWKYNFTNLRILEAENRIGGRVNSVKFGNGYVDLGGQWCHGETDNIVYNMVKNLNVLKHANSSIKLVYSNGTFLEREIYDNLVGFAESIDASHTNPETEEISRKSDYKRCGGDLLLNWNGQGYKTILEVMLQEYPDPSRQLPLVTNILLNKEVTKIIWSNGTERNSVRCLDNTVYEADHVIFTPSLGVLKANHDKIFEPELPNEKIEAIRSFGFGAIMKIILHFNTTWWNPHETYFFVWSAEDRNNILSEFDRGPNGRSWLTSSIAFVTAENNPKVLLGFFSGEMVPDMERELDEVLQDGCTYILRKFLGEKYSVVEPDDIIKSTWYNNPHFRGTYSYESVKGNSTGNRFPEKLARPLYRTNSHPSIQFAGEATHRSGPSGIAAATKLWKHNFTNLKILEAEDRIGGRIKSIKFGDAYVDLGAQSCHGEKDNIVYHLVNQYNILKHSNFSLKMVYSNGEFIDDEICKNLVDFVDFVNLDPTDPKARASCQNTSSVGECFAKDDYSSFSSYDISRKSSYKTCEGDLYLNWDGLGYKTILEIMLQEYPDRSQQLPVVNNILLNKEVTKIIWSNNTTRNVVHCLDNTVYEADYVIFTASVGVLKASSDKMFEPKLPDEKLRAIRSIGFGAIMKIIFHFPTTWWNPNDTYAFIWSAEDKKKIPTKFGKGPVKNGRSWLTTSAAFITAENNPKVLMGYFSGVMVPEMEKESDQILQDGCMYMFRTFLGKTYSVIEPDNMIKSTWYSNPHFRGTYSYESVKSNSAENRFPEELASPLIRENGNPSVLFAGEATHPYYFSTVHGAIETGYREADRIIDLYSHNK</sequence>
<keyword evidence="4" id="KW-1185">Reference proteome</keyword>
<feature type="domain" description="Amine oxidase" evidence="2">
    <location>
        <begin position="183"/>
        <end position="420"/>
    </location>
</feature>
<gene>
    <name evidence="3" type="ORF">NQ314_020287</name>
</gene>
<keyword evidence="1" id="KW-0732">Signal</keyword>